<dbReference type="AlphaFoldDB" id="A0A9Q9AVL3"/>
<dbReference type="PANTHER" id="PTHR13789">
    <property type="entry name" value="MONOOXYGENASE"/>
    <property type="match status" value="1"/>
</dbReference>
<organism evidence="8 9">
    <name type="scientific">Septoria linicola</name>
    <dbReference type="NCBI Taxonomy" id="215465"/>
    <lineage>
        <taxon>Eukaryota</taxon>
        <taxon>Fungi</taxon>
        <taxon>Dikarya</taxon>
        <taxon>Ascomycota</taxon>
        <taxon>Pezizomycotina</taxon>
        <taxon>Dothideomycetes</taxon>
        <taxon>Dothideomycetidae</taxon>
        <taxon>Mycosphaerellales</taxon>
        <taxon>Mycosphaerellaceae</taxon>
        <taxon>Septoria</taxon>
    </lineage>
</organism>
<keyword evidence="4" id="KW-0274">FAD</keyword>
<sequence>MADLDKLRIAIVGAGVAGLAAAIALSKHDGIDVQIYERATQLQEICASIALGPNGMRTLEKLGVTEALQDDLAFRNLSVYPMIYKHWSTNETVSIDQHKGHVEYRHRTSRFYRAHLQQALISHVEPGTIHLSKSFLAVESLPATDELSVSFSDGTEVKADILLGADGIRSQVRQHFVSSSAPKWTGWVAFRSVFDAKLVQHIPGALDEAVHWWGPERTFFASRLGKDLFTIVGGNYSDPDAPDAPFSAASWNSEGSLDTLKDFYKDWHPAIRQMIAASPYTKLYRNTFASGLESWVHGDGRATFAGDAAHAHGGAFAAGGSLALDDAYAFARAIFYIYPDGSVKPGRKAIDTALRLYERTRKPHTDRVLLTVHADNKKAVERIGVQETDEQLRARMTSRANNSWIHEHDVDATFQQALTNNVAATQARL</sequence>
<evidence type="ECO:0000256" key="1">
    <source>
        <dbReference type="ARBA" id="ARBA00001974"/>
    </source>
</evidence>
<dbReference type="PANTHER" id="PTHR13789:SF318">
    <property type="entry name" value="GERANYLGERANYL DIPHOSPHATE REDUCTASE"/>
    <property type="match status" value="1"/>
</dbReference>
<evidence type="ECO:0000256" key="4">
    <source>
        <dbReference type="ARBA" id="ARBA00022827"/>
    </source>
</evidence>
<dbReference type="Pfam" id="PF01494">
    <property type="entry name" value="FAD_binding_3"/>
    <property type="match status" value="1"/>
</dbReference>
<dbReference type="EMBL" id="CP099426">
    <property type="protein sequence ID" value="USW56707.1"/>
    <property type="molecule type" value="Genomic_DNA"/>
</dbReference>
<dbReference type="SUPFAM" id="SSF54373">
    <property type="entry name" value="FAD-linked reductases, C-terminal domain"/>
    <property type="match status" value="1"/>
</dbReference>
<dbReference type="SUPFAM" id="SSF51905">
    <property type="entry name" value="FAD/NAD(P)-binding domain"/>
    <property type="match status" value="1"/>
</dbReference>
<dbReference type="Gene3D" id="3.50.50.60">
    <property type="entry name" value="FAD/NAD(P)-binding domain"/>
    <property type="match status" value="1"/>
</dbReference>
<evidence type="ECO:0000256" key="2">
    <source>
        <dbReference type="ARBA" id="ARBA00007992"/>
    </source>
</evidence>
<dbReference type="InterPro" id="IPR002938">
    <property type="entry name" value="FAD-bd"/>
</dbReference>
<feature type="domain" description="FAD-binding" evidence="7">
    <location>
        <begin position="8"/>
        <end position="367"/>
    </location>
</feature>
<dbReference type="InterPro" id="IPR050493">
    <property type="entry name" value="FAD-dep_Monooxygenase_BioMet"/>
</dbReference>
<keyword evidence="5" id="KW-0560">Oxidoreductase</keyword>
<evidence type="ECO:0000259" key="7">
    <source>
        <dbReference type="Pfam" id="PF01494"/>
    </source>
</evidence>
<gene>
    <name evidence="8" type="ORF">Slin15195_G100260</name>
</gene>
<name>A0A9Q9AVL3_9PEZI</name>
<evidence type="ECO:0000256" key="6">
    <source>
        <dbReference type="ARBA" id="ARBA00023033"/>
    </source>
</evidence>
<protein>
    <submittedName>
        <fullName evidence="8">FAD-binding domain, FAD/NAD(P)-binding domain superfamily</fullName>
    </submittedName>
</protein>
<reference evidence="8" key="1">
    <citation type="submission" date="2022-06" db="EMBL/GenBank/DDBJ databases">
        <title>Complete genome sequences of two strains of the flax pathogen Septoria linicola.</title>
        <authorList>
            <person name="Lapalu N."/>
            <person name="Simon A."/>
            <person name="Demenou B."/>
            <person name="Paumier D."/>
            <person name="Guillot M.-P."/>
            <person name="Gout L."/>
            <person name="Valade R."/>
        </authorList>
    </citation>
    <scope>NUCLEOTIDE SEQUENCE</scope>
    <source>
        <strain evidence="8">SE15195</strain>
    </source>
</reference>
<dbReference type="Proteomes" id="UP001056384">
    <property type="component" value="Chromosome 9"/>
</dbReference>
<dbReference type="GO" id="GO:0071949">
    <property type="term" value="F:FAD binding"/>
    <property type="evidence" value="ECO:0007669"/>
    <property type="project" value="InterPro"/>
</dbReference>
<dbReference type="GO" id="GO:0004497">
    <property type="term" value="F:monooxygenase activity"/>
    <property type="evidence" value="ECO:0007669"/>
    <property type="project" value="UniProtKB-KW"/>
</dbReference>
<keyword evidence="9" id="KW-1185">Reference proteome</keyword>
<dbReference type="InterPro" id="IPR036188">
    <property type="entry name" value="FAD/NAD-bd_sf"/>
</dbReference>
<dbReference type="PRINTS" id="PR00420">
    <property type="entry name" value="RNGMNOXGNASE"/>
</dbReference>
<comment type="cofactor">
    <cofactor evidence="1">
        <name>FAD</name>
        <dbReference type="ChEBI" id="CHEBI:57692"/>
    </cofactor>
</comment>
<evidence type="ECO:0000256" key="3">
    <source>
        <dbReference type="ARBA" id="ARBA00022630"/>
    </source>
</evidence>
<evidence type="ECO:0000313" key="9">
    <source>
        <dbReference type="Proteomes" id="UP001056384"/>
    </source>
</evidence>
<keyword evidence="3" id="KW-0285">Flavoprotein</keyword>
<comment type="similarity">
    <text evidence="2">Belongs to the paxM FAD-dependent monooxygenase family.</text>
</comment>
<evidence type="ECO:0000256" key="5">
    <source>
        <dbReference type="ARBA" id="ARBA00023002"/>
    </source>
</evidence>
<proteinExistence type="inferred from homology"/>
<keyword evidence="6" id="KW-0503">Monooxygenase</keyword>
<evidence type="ECO:0000313" key="8">
    <source>
        <dbReference type="EMBL" id="USW56707.1"/>
    </source>
</evidence>
<accession>A0A9Q9AVL3</accession>